<protein>
    <recommendedName>
        <fullName evidence="2">Copper resistance protein D domain-containing protein</fullName>
    </recommendedName>
</protein>
<dbReference type="Pfam" id="PF05425">
    <property type="entry name" value="CopD"/>
    <property type="match status" value="1"/>
</dbReference>
<reference evidence="3 4" key="1">
    <citation type="submission" date="2018-08" db="EMBL/GenBank/DDBJ databases">
        <authorList>
            <person name="Khan S.A."/>
            <person name="Jeon C.O."/>
            <person name="Chun B.H."/>
            <person name="Jeong S.E."/>
        </authorList>
    </citation>
    <scope>NUCLEOTIDE SEQUENCE [LARGE SCALE GENOMIC DNA]</scope>
    <source>
        <strain evidence="3 4">S-16</strain>
    </source>
</reference>
<dbReference type="OrthoDB" id="8419862at2"/>
<feature type="domain" description="Copper resistance protein D" evidence="2">
    <location>
        <begin position="45"/>
        <end position="145"/>
    </location>
</feature>
<dbReference type="GO" id="GO:0016020">
    <property type="term" value="C:membrane"/>
    <property type="evidence" value="ECO:0007669"/>
    <property type="project" value="InterPro"/>
</dbReference>
<dbReference type="Proteomes" id="UP000267464">
    <property type="component" value="Unassembled WGS sequence"/>
</dbReference>
<proteinExistence type="predicted"/>
<feature type="transmembrane region" description="Helical" evidence="1">
    <location>
        <begin position="47"/>
        <end position="72"/>
    </location>
</feature>
<accession>A0A3N7HTC6</accession>
<dbReference type="RefSeq" id="WP_124540559.1">
    <property type="nucleotide sequence ID" value="NZ_QUSW01000003.1"/>
</dbReference>
<dbReference type="InterPro" id="IPR008457">
    <property type="entry name" value="Cu-R_CopD_dom"/>
</dbReference>
<feature type="transmembrane region" description="Helical" evidence="1">
    <location>
        <begin position="7"/>
        <end position="27"/>
    </location>
</feature>
<organism evidence="3 4">
    <name type="scientific">Piscinibacter terrae</name>
    <dbReference type="NCBI Taxonomy" id="2496871"/>
    <lineage>
        <taxon>Bacteria</taxon>
        <taxon>Pseudomonadati</taxon>
        <taxon>Pseudomonadota</taxon>
        <taxon>Betaproteobacteria</taxon>
        <taxon>Burkholderiales</taxon>
        <taxon>Sphaerotilaceae</taxon>
        <taxon>Piscinibacter</taxon>
    </lineage>
</organism>
<feature type="transmembrane region" description="Helical" evidence="1">
    <location>
        <begin position="125"/>
        <end position="146"/>
    </location>
</feature>
<keyword evidence="4" id="KW-1185">Reference proteome</keyword>
<sequence length="147" mass="16126">MWTLVKFVHLAAAITWMGGMGFMLFALRPAVGMLTPPQRLTLLAEVLSRFFLIVRVAVALLFFSGLAMVLHAGLRQAPLGWHLMMGIGIVMFAIFGHLDAGPHRRLQQAVSENDWPRAAEAMKPIPTMVTINFALGWIAIAAVSFIA</sequence>
<reference evidence="3 4" key="2">
    <citation type="submission" date="2018-12" db="EMBL/GenBank/DDBJ databases">
        <title>Rhizobacter gummiphilus sp. nov., a rubber-degrading bacterium isolated from the soil of a botanical garden in Japan.</title>
        <authorList>
            <person name="Shunsuke S.S."/>
        </authorList>
    </citation>
    <scope>NUCLEOTIDE SEQUENCE [LARGE SCALE GENOMIC DNA]</scope>
    <source>
        <strain evidence="3 4">S-16</strain>
    </source>
</reference>
<evidence type="ECO:0000256" key="1">
    <source>
        <dbReference type="SAM" id="Phobius"/>
    </source>
</evidence>
<comment type="caution">
    <text evidence="3">The sequence shown here is derived from an EMBL/GenBank/DDBJ whole genome shotgun (WGS) entry which is preliminary data.</text>
</comment>
<dbReference type="AlphaFoldDB" id="A0A3N7HTC6"/>
<feature type="transmembrane region" description="Helical" evidence="1">
    <location>
        <begin position="79"/>
        <end position="98"/>
    </location>
</feature>
<dbReference type="EMBL" id="QUSW01000003">
    <property type="protein sequence ID" value="RQP24111.1"/>
    <property type="molecule type" value="Genomic_DNA"/>
</dbReference>
<name>A0A3N7HTC6_9BURK</name>
<keyword evidence="1" id="KW-0812">Transmembrane</keyword>
<gene>
    <name evidence="3" type="ORF">DZC73_12330</name>
</gene>
<evidence type="ECO:0000259" key="2">
    <source>
        <dbReference type="Pfam" id="PF05425"/>
    </source>
</evidence>
<keyword evidence="1" id="KW-1133">Transmembrane helix</keyword>
<evidence type="ECO:0000313" key="3">
    <source>
        <dbReference type="EMBL" id="RQP24111.1"/>
    </source>
</evidence>
<keyword evidence="1" id="KW-0472">Membrane</keyword>
<evidence type="ECO:0000313" key="4">
    <source>
        <dbReference type="Proteomes" id="UP000267464"/>
    </source>
</evidence>